<dbReference type="PANTHER" id="PTHR46177:SF1">
    <property type="entry name" value="INTEGRASE CATALYTIC DOMAIN-CONTAINING PROTEIN"/>
    <property type="match status" value="1"/>
</dbReference>
<name>A0AAD6UYX9_9AGAR</name>
<organism evidence="1 2">
    <name type="scientific">Mycena pura</name>
    <dbReference type="NCBI Taxonomy" id="153505"/>
    <lineage>
        <taxon>Eukaryota</taxon>
        <taxon>Fungi</taxon>
        <taxon>Dikarya</taxon>
        <taxon>Basidiomycota</taxon>
        <taxon>Agaricomycotina</taxon>
        <taxon>Agaricomycetes</taxon>
        <taxon>Agaricomycetidae</taxon>
        <taxon>Agaricales</taxon>
        <taxon>Marasmiineae</taxon>
        <taxon>Mycenaceae</taxon>
        <taxon>Mycena</taxon>
    </lineage>
</organism>
<keyword evidence="2" id="KW-1185">Reference proteome</keyword>
<accession>A0AAD6UYX9</accession>
<dbReference type="PANTHER" id="PTHR46177">
    <property type="entry name" value="INTEGRASE CATALYTIC DOMAIN-CONTAINING PROTEIN"/>
    <property type="match status" value="1"/>
</dbReference>
<proteinExistence type="predicted"/>
<dbReference type="EMBL" id="JARJCW010000072">
    <property type="protein sequence ID" value="KAJ7198535.1"/>
    <property type="molecule type" value="Genomic_DNA"/>
</dbReference>
<comment type="caution">
    <text evidence="1">The sequence shown here is derived from an EMBL/GenBank/DDBJ whole genome shotgun (WGS) entry which is preliminary data.</text>
</comment>
<evidence type="ECO:0000313" key="2">
    <source>
        <dbReference type="Proteomes" id="UP001219525"/>
    </source>
</evidence>
<gene>
    <name evidence="1" type="ORF">GGX14DRAFT_374113</name>
</gene>
<protein>
    <submittedName>
        <fullName evidence="1">Uncharacterized protein</fullName>
    </submittedName>
</protein>
<dbReference type="AlphaFoldDB" id="A0AAD6UYX9"/>
<dbReference type="Proteomes" id="UP001219525">
    <property type="component" value="Unassembled WGS sequence"/>
</dbReference>
<sequence length="416" mass="47296">MTNKDGVNGIDNGTKPPDNLLRPALHQFSRRQMSVPQRLAELNRRFGYSIGKNTLIKLNKQFEVPSVRKPPSLPVITSLVAQAVDEDVLGRHGPTTIQRMIAREQNVIIPRDILRVVHRGIDPEGPARRFPGRKRTVKVRGQLKALGVMEEVHCDGHEKLGAKALKMGQVGIPIYGFRDHTGMFQYLTVVPNDRDEMTIGHTYLDFVEERGEIPIQLTFDCGTETGMMRRLQGMLRSAGFVLERPSTVALGSTDNIPIESGWSYWQDYAGRNIKAVILDGHSKGYFASADPDHVNLFQWLWPQIVQTHLDLFKDFWNTTPRRKQDNKLLPTAAPDMVYNYPEDHNLIHCGIPVPKPLIQELRNSHLATSREDAMRWVPHEFDILAKVVYQEIGSPRLHYSTGWETYKEMLDVIQGA</sequence>
<reference evidence="1" key="1">
    <citation type="submission" date="2023-03" db="EMBL/GenBank/DDBJ databases">
        <title>Massive genome expansion in bonnet fungi (Mycena s.s.) driven by repeated elements and novel gene families across ecological guilds.</title>
        <authorList>
            <consortium name="Lawrence Berkeley National Laboratory"/>
            <person name="Harder C.B."/>
            <person name="Miyauchi S."/>
            <person name="Viragh M."/>
            <person name="Kuo A."/>
            <person name="Thoen E."/>
            <person name="Andreopoulos B."/>
            <person name="Lu D."/>
            <person name="Skrede I."/>
            <person name="Drula E."/>
            <person name="Henrissat B."/>
            <person name="Morin E."/>
            <person name="Kohler A."/>
            <person name="Barry K."/>
            <person name="LaButti K."/>
            <person name="Morin E."/>
            <person name="Salamov A."/>
            <person name="Lipzen A."/>
            <person name="Mereny Z."/>
            <person name="Hegedus B."/>
            <person name="Baldrian P."/>
            <person name="Stursova M."/>
            <person name="Weitz H."/>
            <person name="Taylor A."/>
            <person name="Grigoriev I.V."/>
            <person name="Nagy L.G."/>
            <person name="Martin F."/>
            <person name="Kauserud H."/>
        </authorList>
    </citation>
    <scope>NUCLEOTIDE SEQUENCE</scope>
    <source>
        <strain evidence="1">9144</strain>
    </source>
</reference>
<evidence type="ECO:0000313" key="1">
    <source>
        <dbReference type="EMBL" id="KAJ7198535.1"/>
    </source>
</evidence>